<name>A0ABQ0E0Z1_9PORP</name>
<feature type="signal peptide" evidence="5">
    <location>
        <begin position="1"/>
        <end position="25"/>
    </location>
</feature>
<dbReference type="Pfam" id="PF01832">
    <property type="entry name" value="Glucosaminidase"/>
    <property type="match status" value="1"/>
</dbReference>
<dbReference type="SUPFAM" id="SSF54106">
    <property type="entry name" value="LysM domain"/>
    <property type="match status" value="1"/>
</dbReference>
<evidence type="ECO:0000313" key="7">
    <source>
        <dbReference type="EMBL" id="GAB1251392.1"/>
    </source>
</evidence>
<dbReference type="PANTHER" id="PTHR33308">
    <property type="entry name" value="PEPTIDOGLYCAN HYDROLASE FLGJ"/>
    <property type="match status" value="1"/>
</dbReference>
<feature type="domain" description="LysM" evidence="6">
    <location>
        <begin position="269"/>
        <end position="314"/>
    </location>
</feature>
<dbReference type="Gene3D" id="3.10.350.10">
    <property type="entry name" value="LysM domain"/>
    <property type="match status" value="1"/>
</dbReference>
<dbReference type="InterPro" id="IPR036779">
    <property type="entry name" value="LysM_dom_sf"/>
</dbReference>
<dbReference type="Gene3D" id="1.10.530.10">
    <property type="match status" value="1"/>
</dbReference>
<proteinExistence type="predicted"/>
<evidence type="ECO:0000256" key="2">
    <source>
        <dbReference type="ARBA" id="ARBA00022638"/>
    </source>
</evidence>
<evidence type="ECO:0000256" key="1">
    <source>
        <dbReference type="ARBA" id="ARBA00022529"/>
    </source>
</evidence>
<keyword evidence="3" id="KW-0378">Hydrolase</keyword>
<evidence type="ECO:0000256" key="4">
    <source>
        <dbReference type="ARBA" id="ARBA00032108"/>
    </source>
</evidence>
<keyword evidence="2" id="KW-0081">Bacteriolytic enzyme</keyword>
<dbReference type="PANTHER" id="PTHR33308:SF9">
    <property type="entry name" value="PEPTIDOGLYCAN HYDROLASE FLGJ"/>
    <property type="match status" value="1"/>
</dbReference>
<dbReference type="SMART" id="SM00257">
    <property type="entry name" value="LysM"/>
    <property type="match status" value="2"/>
</dbReference>
<evidence type="ECO:0000259" key="6">
    <source>
        <dbReference type="PROSITE" id="PS51782"/>
    </source>
</evidence>
<keyword evidence="1" id="KW-0929">Antimicrobial</keyword>
<evidence type="ECO:0000256" key="3">
    <source>
        <dbReference type="ARBA" id="ARBA00022801"/>
    </source>
</evidence>
<reference evidence="7 8" key="1">
    <citation type="journal article" date="2025" name="Int. J. Syst. Evol. Microbiol.">
        <title>Desulfovibrio falkowii sp. nov., Porphyromonas miyakawae sp. nov., Mediterraneibacter flintii sp. nov. and Owariibacterium komagatae gen. nov., sp. nov., isolated from human faeces.</title>
        <authorList>
            <person name="Hamaguchi T."/>
            <person name="Ohara M."/>
            <person name="Hisatomi A."/>
            <person name="Sekiguchi K."/>
            <person name="Takeda J.I."/>
            <person name="Ueyama J."/>
            <person name="Ito M."/>
            <person name="Nishiwaki H."/>
            <person name="Ogi T."/>
            <person name="Hirayama M."/>
            <person name="Ohkuma M."/>
            <person name="Sakamoto M."/>
            <person name="Ohno K."/>
        </authorList>
    </citation>
    <scope>NUCLEOTIDE SEQUENCE [LARGE SCALE GENOMIC DNA]</scope>
    <source>
        <strain evidence="7 8">13CB11C</strain>
    </source>
</reference>
<gene>
    <name evidence="7" type="ORF">Tsumi_04960</name>
</gene>
<dbReference type="EMBL" id="BAAFSF010000001">
    <property type="protein sequence ID" value="GAB1251392.1"/>
    <property type="molecule type" value="Genomic_DNA"/>
</dbReference>
<keyword evidence="8" id="KW-1185">Reference proteome</keyword>
<dbReference type="InterPro" id="IPR002901">
    <property type="entry name" value="MGlyc_endo_b_GlcNAc-like_dom"/>
</dbReference>
<dbReference type="InterPro" id="IPR051056">
    <property type="entry name" value="Glycosyl_Hydrolase_73"/>
</dbReference>
<dbReference type="CDD" id="cd00118">
    <property type="entry name" value="LysM"/>
    <property type="match status" value="2"/>
</dbReference>
<dbReference type="SMART" id="SM00047">
    <property type="entry name" value="LYZ2"/>
    <property type="match status" value="1"/>
</dbReference>
<sequence>MQYQRLKRTRSVILLFLLVISPAISLEAQQMNAIYQEYIRTYADEAIHQMKEHHIPASITMAQGLLESGAGKSTLASVHNNHFGIKCHKSWQGARTYRSDDRPNECFRSYDNAKDSYRDHSYFLKQPRYQLLYDLKKSDYRGWAKGLQRAGYATDKGYANKLIALVELYELYELDRGRYPNWMKGRGKGQEDTTEPATSPTFKHKGYISYGLLYVIAQQGDTYTGIAQEMELSPQKVAKWNDAPIDFPLQKGDIVYLQKKNDRASEQYTTHTVVVGESMHSISQTYGIRVEKLYKINGLDMDEYVPEEGDVLRLR</sequence>
<feature type="chain" id="PRO_5047517208" description="Peptidoglycan hydrolase" evidence="5">
    <location>
        <begin position="26"/>
        <end position="315"/>
    </location>
</feature>
<evidence type="ECO:0000313" key="8">
    <source>
        <dbReference type="Proteomes" id="UP001628220"/>
    </source>
</evidence>
<dbReference type="RefSeq" id="WP_411915203.1">
    <property type="nucleotide sequence ID" value="NZ_BAAFSF010000001.1"/>
</dbReference>
<dbReference type="Pfam" id="PF01476">
    <property type="entry name" value="LysM"/>
    <property type="match status" value="2"/>
</dbReference>
<comment type="caution">
    <text evidence="7">The sequence shown here is derived from an EMBL/GenBank/DDBJ whole genome shotgun (WGS) entry which is preliminary data.</text>
</comment>
<accession>A0ABQ0E0Z1</accession>
<feature type="domain" description="LysM" evidence="6">
    <location>
        <begin position="213"/>
        <end position="257"/>
    </location>
</feature>
<dbReference type="InterPro" id="IPR018392">
    <property type="entry name" value="LysM"/>
</dbReference>
<protein>
    <recommendedName>
        <fullName evidence="4">Peptidoglycan hydrolase</fullName>
    </recommendedName>
</protein>
<keyword evidence="5" id="KW-0732">Signal</keyword>
<evidence type="ECO:0000256" key="5">
    <source>
        <dbReference type="SAM" id="SignalP"/>
    </source>
</evidence>
<organism evidence="7 8">
    <name type="scientific">Porphyromonas miyakawae</name>
    <dbReference type="NCBI Taxonomy" id="3137470"/>
    <lineage>
        <taxon>Bacteria</taxon>
        <taxon>Pseudomonadati</taxon>
        <taxon>Bacteroidota</taxon>
        <taxon>Bacteroidia</taxon>
        <taxon>Bacteroidales</taxon>
        <taxon>Porphyromonadaceae</taxon>
        <taxon>Porphyromonas</taxon>
    </lineage>
</organism>
<dbReference type="PROSITE" id="PS51782">
    <property type="entry name" value="LYSM"/>
    <property type="match status" value="2"/>
</dbReference>
<dbReference type="Proteomes" id="UP001628220">
    <property type="component" value="Unassembled WGS sequence"/>
</dbReference>